<reference evidence="2" key="1">
    <citation type="submission" date="2020-07" db="EMBL/GenBank/DDBJ databases">
        <title>Genome sequence and genetic diversity analysis of an under-domesticated orphan crop, white fonio (Digitaria exilis).</title>
        <authorList>
            <person name="Bennetzen J.L."/>
            <person name="Chen S."/>
            <person name="Ma X."/>
            <person name="Wang X."/>
            <person name="Yssel A.E.J."/>
            <person name="Chaluvadi S.R."/>
            <person name="Johnson M."/>
            <person name="Gangashetty P."/>
            <person name="Hamidou F."/>
            <person name="Sanogo M.D."/>
            <person name="Zwaenepoel A."/>
            <person name="Wallace J."/>
            <person name="Van De Peer Y."/>
            <person name="Van Deynze A."/>
        </authorList>
    </citation>
    <scope>NUCLEOTIDE SEQUENCE</scope>
    <source>
        <tissue evidence="2">Leaves</tissue>
    </source>
</reference>
<protein>
    <submittedName>
        <fullName evidence="2">Uncharacterized protein</fullName>
    </submittedName>
</protein>
<feature type="compositionally biased region" description="Low complexity" evidence="1">
    <location>
        <begin position="45"/>
        <end position="54"/>
    </location>
</feature>
<evidence type="ECO:0000313" key="2">
    <source>
        <dbReference type="EMBL" id="KAF8762948.1"/>
    </source>
</evidence>
<comment type="caution">
    <text evidence="2">The sequence shown here is derived from an EMBL/GenBank/DDBJ whole genome shotgun (WGS) entry which is preliminary data.</text>
</comment>
<accession>A0A835FLR3</accession>
<dbReference type="Proteomes" id="UP000636709">
    <property type="component" value="Unassembled WGS sequence"/>
</dbReference>
<sequence length="133" mass="14063">MQNLAATSPASSPSIHHHRRASSMRFAPRAAAVRYVPPPPPPSAPSGGTQGPAADNGFNFLSRADGHHLFDGGAAETYACRLTGRIHGHSGIARLLDPSRGHGAVVVHAGRLVAMMSGDDLRRHQVRVADDFF</sequence>
<gene>
    <name evidence="2" type="ORF">HU200_008794</name>
</gene>
<dbReference type="EMBL" id="JACEFO010000592">
    <property type="protein sequence ID" value="KAF8762948.1"/>
    <property type="molecule type" value="Genomic_DNA"/>
</dbReference>
<proteinExistence type="predicted"/>
<evidence type="ECO:0000256" key="1">
    <source>
        <dbReference type="SAM" id="MobiDB-lite"/>
    </source>
</evidence>
<dbReference type="AlphaFoldDB" id="A0A835FLR3"/>
<evidence type="ECO:0000313" key="3">
    <source>
        <dbReference type="Proteomes" id="UP000636709"/>
    </source>
</evidence>
<feature type="region of interest" description="Disordered" evidence="1">
    <location>
        <begin position="1"/>
        <end position="58"/>
    </location>
</feature>
<name>A0A835FLR3_9POAL</name>
<organism evidence="2 3">
    <name type="scientific">Digitaria exilis</name>
    <dbReference type="NCBI Taxonomy" id="1010633"/>
    <lineage>
        <taxon>Eukaryota</taxon>
        <taxon>Viridiplantae</taxon>
        <taxon>Streptophyta</taxon>
        <taxon>Embryophyta</taxon>
        <taxon>Tracheophyta</taxon>
        <taxon>Spermatophyta</taxon>
        <taxon>Magnoliopsida</taxon>
        <taxon>Liliopsida</taxon>
        <taxon>Poales</taxon>
        <taxon>Poaceae</taxon>
        <taxon>PACMAD clade</taxon>
        <taxon>Panicoideae</taxon>
        <taxon>Panicodae</taxon>
        <taxon>Paniceae</taxon>
        <taxon>Anthephorinae</taxon>
        <taxon>Digitaria</taxon>
    </lineage>
</organism>
<keyword evidence="3" id="KW-1185">Reference proteome</keyword>
<feature type="compositionally biased region" description="Polar residues" evidence="1">
    <location>
        <begin position="1"/>
        <end position="14"/>
    </location>
</feature>